<evidence type="ECO:0000313" key="1">
    <source>
        <dbReference type="EMBL" id="KAB2441547.1"/>
    </source>
</evidence>
<comment type="caution">
    <text evidence="1">The sequence shown here is derived from an EMBL/GenBank/DDBJ whole genome shotgun (WGS) entry which is preliminary data.</text>
</comment>
<evidence type="ECO:0000313" key="2">
    <source>
        <dbReference type="Proteomes" id="UP000470409"/>
    </source>
</evidence>
<organism evidence="1 2">
    <name type="scientific">Bacillus luti</name>
    <dbReference type="NCBI Taxonomy" id="2026191"/>
    <lineage>
        <taxon>Bacteria</taxon>
        <taxon>Bacillati</taxon>
        <taxon>Bacillota</taxon>
        <taxon>Bacilli</taxon>
        <taxon>Bacillales</taxon>
        <taxon>Bacillaceae</taxon>
        <taxon>Bacillus</taxon>
        <taxon>Bacillus cereus group</taxon>
    </lineage>
</organism>
<dbReference type="GO" id="GO:0032259">
    <property type="term" value="P:methylation"/>
    <property type="evidence" value="ECO:0007669"/>
    <property type="project" value="UniProtKB-KW"/>
</dbReference>
<dbReference type="EMBL" id="WBPG01000026">
    <property type="protein sequence ID" value="KAB2441547.1"/>
    <property type="molecule type" value="Genomic_DNA"/>
</dbReference>
<gene>
    <name evidence="1" type="ORF">F8163_22645</name>
</gene>
<reference evidence="1 2" key="1">
    <citation type="submission" date="2019-10" db="EMBL/GenBank/DDBJ databases">
        <title>Bacillus from the desert of Cuatro Cinegas, Coahuila.</title>
        <authorList>
            <person name="Olmedo-Alvarez G."/>
            <person name="Saldana S."/>
            <person name="Barcelo D."/>
        </authorList>
    </citation>
    <scope>NUCLEOTIDE SEQUENCE [LARGE SCALE GENOMIC DNA]</scope>
    <source>
        <strain evidence="1 2">CH155b_5T</strain>
    </source>
</reference>
<dbReference type="AlphaFoldDB" id="A0A7V7S5J9"/>
<keyword evidence="1" id="KW-0489">Methyltransferase</keyword>
<proteinExistence type="predicted"/>
<keyword evidence="1" id="KW-0808">Transferase</keyword>
<dbReference type="GO" id="GO:0008168">
    <property type="term" value="F:methyltransferase activity"/>
    <property type="evidence" value="ECO:0007669"/>
    <property type="project" value="UniProtKB-KW"/>
</dbReference>
<sequence length="59" mass="6955">MFVSDFALNEARERIGRRWDSTEVYPFVNELDTLLRETGFSSINWRQTAPCHWAVVAHK</sequence>
<dbReference type="Proteomes" id="UP000470409">
    <property type="component" value="Unassembled WGS sequence"/>
</dbReference>
<name>A0A7V7S5J9_9BACI</name>
<accession>A0A7V7S5J9</accession>
<protein>
    <submittedName>
        <fullName evidence="1">SAM-dependent methyltransferase</fullName>
    </submittedName>
</protein>
<dbReference type="RefSeq" id="WP_151627563.1">
    <property type="nucleotide sequence ID" value="NZ_WBPG01000026.1"/>
</dbReference>